<organism evidence="2 3">
    <name type="scientific">Candidatus Zambryskibacteria bacterium CG10_big_fil_rev_8_21_14_0_10_42_12</name>
    <dbReference type="NCBI Taxonomy" id="1975115"/>
    <lineage>
        <taxon>Bacteria</taxon>
        <taxon>Candidatus Zambryskiibacteriota</taxon>
    </lineage>
</organism>
<sequence>MSHFPKICIIVTQPEWGGAQRYVYDLALGLHKKGLSVTVGTGRGEPVLLNKLKDKGVKIHQFAHVLRSISLLEEIYAFVELWHYFREQRFDVVHLNSSKVGVVGAIAAKLARVKKVIFTAHGFVFNEKQSFLTKWFYIFLTWFGFLFTDHVIAVSEYDRHSALQLKIISPKKITTIYNGVEQTDQYFLEKKEARKVISQKIGHDIPHDAKVVGTIANFYENKGLRYLIDAASRVVRESSKTLFIVLGDGKMRKELEQYIKRYKLEAYVLLPGFFEEAERYVKAFDVYVSSSLKEGLPYSLIEARSAGVPIVATAVGGVPEIVGTECGVLVAKEDSKKLAEQILAVLKHGAHFEARHDTFLLSEMVEKTLQIYEII</sequence>
<comment type="caution">
    <text evidence="2">The sequence shown here is derived from an EMBL/GenBank/DDBJ whole genome shotgun (WGS) entry which is preliminary data.</text>
</comment>
<feature type="domain" description="Glycosyltransferase subfamily 4-like N-terminal" evidence="1">
    <location>
        <begin position="16"/>
        <end position="181"/>
    </location>
</feature>
<proteinExistence type="predicted"/>
<dbReference type="PANTHER" id="PTHR45871">
    <property type="entry name" value="N-ACETYLGLUCOSAMINYL-PHOSPHATIDYLINOSITOL BIOSYNTHETIC PROTEIN"/>
    <property type="match status" value="1"/>
</dbReference>
<dbReference type="InterPro" id="IPR028098">
    <property type="entry name" value="Glyco_trans_4-like_N"/>
</dbReference>
<name>A0A2H0QWL1_9BACT</name>
<protein>
    <recommendedName>
        <fullName evidence="1">Glycosyltransferase subfamily 4-like N-terminal domain-containing protein</fullName>
    </recommendedName>
</protein>
<evidence type="ECO:0000259" key="1">
    <source>
        <dbReference type="Pfam" id="PF13439"/>
    </source>
</evidence>
<evidence type="ECO:0000313" key="3">
    <source>
        <dbReference type="Proteomes" id="UP000231333"/>
    </source>
</evidence>
<dbReference type="Pfam" id="PF13439">
    <property type="entry name" value="Glyco_transf_4"/>
    <property type="match status" value="1"/>
</dbReference>
<dbReference type="Proteomes" id="UP000231333">
    <property type="component" value="Unassembled WGS sequence"/>
</dbReference>
<reference evidence="2 3" key="1">
    <citation type="submission" date="2017-09" db="EMBL/GenBank/DDBJ databases">
        <title>Depth-based differentiation of microbial function through sediment-hosted aquifers and enrichment of novel symbionts in the deep terrestrial subsurface.</title>
        <authorList>
            <person name="Probst A.J."/>
            <person name="Ladd B."/>
            <person name="Jarett J.K."/>
            <person name="Geller-Mcgrath D.E."/>
            <person name="Sieber C.M."/>
            <person name="Emerson J.B."/>
            <person name="Anantharaman K."/>
            <person name="Thomas B.C."/>
            <person name="Malmstrom R."/>
            <person name="Stieglmeier M."/>
            <person name="Klingl A."/>
            <person name="Woyke T."/>
            <person name="Ryan C.M."/>
            <person name="Banfield J.F."/>
        </authorList>
    </citation>
    <scope>NUCLEOTIDE SEQUENCE [LARGE SCALE GENOMIC DNA]</scope>
    <source>
        <strain evidence="2">CG10_big_fil_rev_8_21_14_0_10_42_12</strain>
    </source>
</reference>
<dbReference type="Gene3D" id="3.40.50.2000">
    <property type="entry name" value="Glycogen Phosphorylase B"/>
    <property type="match status" value="2"/>
</dbReference>
<accession>A0A2H0QWL1</accession>
<evidence type="ECO:0000313" key="2">
    <source>
        <dbReference type="EMBL" id="PIR37995.1"/>
    </source>
</evidence>
<dbReference type="PANTHER" id="PTHR45871:SF1">
    <property type="entry name" value="PHOSPHATIDYLINOSITOL N-ACETYLGLUCOSAMINYLTRANSFERASE SUBUNIT A"/>
    <property type="match status" value="1"/>
</dbReference>
<dbReference type="EMBL" id="PCXL01000013">
    <property type="protein sequence ID" value="PIR37995.1"/>
    <property type="molecule type" value="Genomic_DNA"/>
</dbReference>
<gene>
    <name evidence="2" type="ORF">COV34_02820</name>
</gene>
<dbReference type="SUPFAM" id="SSF53756">
    <property type="entry name" value="UDP-Glycosyltransferase/glycogen phosphorylase"/>
    <property type="match status" value="1"/>
</dbReference>
<dbReference type="AlphaFoldDB" id="A0A2H0QWL1"/>
<dbReference type="Pfam" id="PF13692">
    <property type="entry name" value="Glyco_trans_1_4"/>
    <property type="match status" value="1"/>
</dbReference>